<feature type="region of interest" description="Disordered" evidence="20">
    <location>
        <begin position="1"/>
        <end position="28"/>
    </location>
</feature>
<dbReference type="GO" id="GO:0016705">
    <property type="term" value="F:oxidoreductase activity, acting on paired donors, with incorporation or reduction of molecular oxygen"/>
    <property type="evidence" value="ECO:0007669"/>
    <property type="project" value="UniProtKB-ARBA"/>
</dbReference>
<keyword evidence="10" id="KW-0479">Metal-binding</keyword>
<accession>A0A238WIR1</accession>
<dbReference type="Proteomes" id="UP000198348">
    <property type="component" value="Unassembled WGS sequence"/>
</dbReference>
<dbReference type="SUPFAM" id="SSF50022">
    <property type="entry name" value="ISP domain"/>
    <property type="match status" value="1"/>
</dbReference>
<evidence type="ECO:0000256" key="7">
    <source>
        <dbReference type="ARBA" id="ARBA00022660"/>
    </source>
</evidence>
<name>A0A238WIR1_9PSEU</name>
<evidence type="ECO:0000256" key="21">
    <source>
        <dbReference type="SAM" id="Phobius"/>
    </source>
</evidence>
<evidence type="ECO:0000259" key="22">
    <source>
        <dbReference type="PROSITE" id="PS51296"/>
    </source>
</evidence>
<keyword evidence="11" id="KW-0249">Electron transport</keyword>
<evidence type="ECO:0000256" key="5">
    <source>
        <dbReference type="ARBA" id="ARBA00022448"/>
    </source>
</evidence>
<dbReference type="RefSeq" id="WP_281251736.1">
    <property type="nucleotide sequence ID" value="NZ_FZNW01000006.1"/>
</dbReference>
<keyword evidence="9" id="KW-0001">2Fe-2S</keyword>
<keyword evidence="15" id="KW-0411">Iron-sulfur</keyword>
<keyword evidence="16 21" id="KW-0472">Membrane</keyword>
<dbReference type="InterPro" id="IPR017941">
    <property type="entry name" value="Rieske_2Fe-2S"/>
</dbReference>
<evidence type="ECO:0000256" key="2">
    <source>
        <dbReference type="ARBA" id="ARBA00004651"/>
    </source>
</evidence>
<feature type="compositionally biased region" description="Basic and acidic residues" evidence="20">
    <location>
        <begin position="1"/>
        <end position="19"/>
    </location>
</feature>
<evidence type="ECO:0000256" key="17">
    <source>
        <dbReference type="ARBA" id="ARBA00023157"/>
    </source>
</evidence>
<evidence type="ECO:0000256" key="20">
    <source>
        <dbReference type="SAM" id="MobiDB-lite"/>
    </source>
</evidence>
<evidence type="ECO:0000256" key="1">
    <source>
        <dbReference type="ARBA" id="ARBA00002494"/>
    </source>
</evidence>
<keyword evidence="17" id="KW-1015">Disulfide bond</keyword>
<keyword evidence="8 21" id="KW-0812">Transmembrane</keyword>
<evidence type="ECO:0000256" key="14">
    <source>
        <dbReference type="ARBA" id="ARBA00023004"/>
    </source>
</evidence>
<dbReference type="EMBL" id="FZNW01000006">
    <property type="protein sequence ID" value="SNR46211.1"/>
    <property type="molecule type" value="Genomic_DNA"/>
</dbReference>
<feature type="transmembrane region" description="Helical" evidence="21">
    <location>
        <begin position="108"/>
        <end position="131"/>
    </location>
</feature>
<keyword evidence="14" id="KW-0408">Iron</keyword>
<feature type="transmembrane region" description="Helical" evidence="21">
    <location>
        <begin position="181"/>
        <end position="201"/>
    </location>
</feature>
<dbReference type="Pfam" id="PF19297">
    <property type="entry name" value="QcrA_N"/>
    <property type="match status" value="1"/>
</dbReference>
<keyword evidence="24" id="KW-1185">Reference proteome</keyword>
<feature type="domain" description="Rieske" evidence="22">
    <location>
        <begin position="278"/>
        <end position="372"/>
    </location>
</feature>
<gene>
    <name evidence="23" type="ORF">SAMN06265360_106195</name>
</gene>
<sequence>MSSEPRDQETHGAGDERPVPSEAELSEMSREELVQLGGRLDGVEIVEYDDPWPVKGTRAEKRSERLVAMWFGLAGLSALAFLAAFIWWPWQYTPPTPRDGQDHFLYSLYTPLIGGTLGLSILAVGIGVILYTKRFIPHEVAVQQRHDGPSAEVDRKTAAAHLADAGSRSTIGRRKLIKRTAGFGAGTFGLAVGVYALGGLVRDPWGGPEGEKALSTTPWQHRQPGEKVFLRRHTGNFGEISLVRPEDLAAGGMETVYPFREEDRHDHEALVHAIKAGDASVMLIRLRPDDAAHVVKREGQEDFNYGDYYAYTKICSHLGCPTSLFEQRTNRILCPCHQSQFDALQYAKPVFGPAARALAQLPITVDPETGYFIATGDFIEPIGPAYWERES</sequence>
<keyword evidence="7" id="KW-0679">Respiratory chain</keyword>
<protein>
    <recommendedName>
        <fullName evidence="4">Cytochrome bc1 complex Rieske iron-sulfur subunit</fullName>
    </recommendedName>
    <alternativeName>
        <fullName evidence="18">Cytochrome bc1 reductase complex subunit QcrA</fullName>
    </alternativeName>
    <alternativeName>
        <fullName evidence="19">Rieske iron-sulfur protein</fullName>
    </alternativeName>
</protein>
<dbReference type="PROSITE" id="PS51296">
    <property type="entry name" value="RIESKE"/>
    <property type="match status" value="1"/>
</dbReference>
<evidence type="ECO:0000256" key="15">
    <source>
        <dbReference type="ARBA" id="ARBA00023014"/>
    </source>
</evidence>
<dbReference type="PANTHER" id="PTHR10134">
    <property type="entry name" value="CYTOCHROME B-C1 COMPLEX SUBUNIT RIESKE, MITOCHONDRIAL"/>
    <property type="match status" value="1"/>
</dbReference>
<dbReference type="GO" id="GO:0005886">
    <property type="term" value="C:plasma membrane"/>
    <property type="evidence" value="ECO:0007669"/>
    <property type="project" value="UniProtKB-SubCell"/>
</dbReference>
<evidence type="ECO:0000256" key="12">
    <source>
        <dbReference type="ARBA" id="ARBA00022989"/>
    </source>
</evidence>
<evidence type="ECO:0000256" key="6">
    <source>
        <dbReference type="ARBA" id="ARBA00022475"/>
    </source>
</evidence>
<feature type="transmembrane region" description="Helical" evidence="21">
    <location>
        <begin position="67"/>
        <end position="88"/>
    </location>
</feature>
<evidence type="ECO:0000256" key="18">
    <source>
        <dbReference type="ARBA" id="ARBA00029586"/>
    </source>
</evidence>
<evidence type="ECO:0000313" key="24">
    <source>
        <dbReference type="Proteomes" id="UP000198348"/>
    </source>
</evidence>
<dbReference type="InterPro" id="IPR045603">
    <property type="entry name" value="QcrA_N"/>
</dbReference>
<dbReference type="GO" id="GO:0051537">
    <property type="term" value="F:2 iron, 2 sulfur cluster binding"/>
    <property type="evidence" value="ECO:0007669"/>
    <property type="project" value="UniProtKB-KW"/>
</dbReference>
<keyword evidence="6" id="KW-1003">Cell membrane</keyword>
<dbReference type="Gene3D" id="2.102.10.10">
    <property type="entry name" value="Rieske [2Fe-2S] iron-sulphur domain"/>
    <property type="match status" value="1"/>
</dbReference>
<evidence type="ECO:0000313" key="23">
    <source>
        <dbReference type="EMBL" id="SNR46211.1"/>
    </source>
</evidence>
<evidence type="ECO:0000256" key="10">
    <source>
        <dbReference type="ARBA" id="ARBA00022723"/>
    </source>
</evidence>
<evidence type="ECO:0000256" key="3">
    <source>
        <dbReference type="ARBA" id="ARBA00010651"/>
    </source>
</evidence>
<keyword evidence="5" id="KW-0813">Transport</keyword>
<evidence type="ECO:0000256" key="8">
    <source>
        <dbReference type="ARBA" id="ARBA00022692"/>
    </source>
</evidence>
<dbReference type="GO" id="GO:0004497">
    <property type="term" value="F:monooxygenase activity"/>
    <property type="evidence" value="ECO:0007669"/>
    <property type="project" value="UniProtKB-ARBA"/>
</dbReference>
<evidence type="ECO:0000256" key="16">
    <source>
        <dbReference type="ARBA" id="ARBA00023136"/>
    </source>
</evidence>
<keyword evidence="13" id="KW-0560">Oxidoreductase</keyword>
<dbReference type="InterPro" id="IPR014349">
    <property type="entry name" value="Rieske_Fe-S_prot"/>
</dbReference>
<evidence type="ECO:0000256" key="13">
    <source>
        <dbReference type="ARBA" id="ARBA00023002"/>
    </source>
</evidence>
<reference evidence="23 24" key="1">
    <citation type="submission" date="2017-06" db="EMBL/GenBank/DDBJ databases">
        <authorList>
            <person name="Kim H.J."/>
            <person name="Triplett B.A."/>
        </authorList>
    </citation>
    <scope>NUCLEOTIDE SEQUENCE [LARGE SCALE GENOMIC DNA]</scope>
    <source>
        <strain evidence="23 24">DSM 45207</strain>
    </source>
</reference>
<evidence type="ECO:0000256" key="11">
    <source>
        <dbReference type="ARBA" id="ARBA00022982"/>
    </source>
</evidence>
<comment type="similarity">
    <text evidence="3">Belongs to the Rieske iron-sulfur protein family.</text>
</comment>
<keyword evidence="12 21" id="KW-1133">Transmembrane helix</keyword>
<comment type="function">
    <text evidence="1">Iron-sulfur subunit of the cytochrome bc1 complex, an essential component of the respiratory electron transport chain required for ATP synthesis. The bc1 complex catalyzes the oxidation of menaquinol and the reduction of cytochrome c in the respiratory chain. The bc1 complex operates through a Q-cycle mechanism that couples electron transfer to generation of the proton gradient that drives ATP synthesis.</text>
</comment>
<dbReference type="Pfam" id="PF00355">
    <property type="entry name" value="Rieske"/>
    <property type="match status" value="1"/>
</dbReference>
<evidence type="ECO:0000256" key="9">
    <source>
        <dbReference type="ARBA" id="ARBA00022714"/>
    </source>
</evidence>
<proteinExistence type="inferred from homology"/>
<organism evidence="23 24">
    <name type="scientific">Haloechinothrix alba</name>
    <dbReference type="NCBI Taxonomy" id="664784"/>
    <lineage>
        <taxon>Bacteria</taxon>
        <taxon>Bacillati</taxon>
        <taxon>Actinomycetota</taxon>
        <taxon>Actinomycetes</taxon>
        <taxon>Pseudonocardiales</taxon>
        <taxon>Pseudonocardiaceae</taxon>
        <taxon>Haloechinothrix</taxon>
    </lineage>
</organism>
<dbReference type="InterPro" id="IPR036922">
    <property type="entry name" value="Rieske_2Fe-2S_sf"/>
</dbReference>
<evidence type="ECO:0000256" key="19">
    <source>
        <dbReference type="ARBA" id="ARBA00032409"/>
    </source>
</evidence>
<dbReference type="GO" id="GO:0046872">
    <property type="term" value="F:metal ion binding"/>
    <property type="evidence" value="ECO:0007669"/>
    <property type="project" value="UniProtKB-KW"/>
</dbReference>
<dbReference type="AlphaFoldDB" id="A0A238WIR1"/>
<comment type="subcellular location">
    <subcellularLocation>
        <location evidence="2">Cell membrane</location>
        <topology evidence="2">Multi-pass membrane protein</topology>
    </subcellularLocation>
</comment>
<evidence type="ECO:0000256" key="4">
    <source>
        <dbReference type="ARBA" id="ARBA00015816"/>
    </source>
</evidence>
<dbReference type="CDD" id="cd03467">
    <property type="entry name" value="Rieske"/>
    <property type="match status" value="1"/>
</dbReference>